<proteinExistence type="inferred from homology"/>
<comment type="subcellular location">
    <subcellularLocation>
        <location evidence="1">Secreted</location>
    </subcellularLocation>
</comment>
<evidence type="ECO:0008006" key="11">
    <source>
        <dbReference type="Google" id="ProtNLM"/>
    </source>
</evidence>
<accession>A0A426XR01</accession>
<comment type="caution">
    <text evidence="9">The sequence shown here is derived from an EMBL/GenBank/DDBJ whole genome shotgun (WGS) entry which is preliminary data.</text>
</comment>
<gene>
    <name evidence="9" type="ORF">B296_00057441</name>
</gene>
<keyword evidence="3" id="KW-0964">Secreted</keyword>
<dbReference type="GO" id="GO:0005576">
    <property type="term" value="C:extracellular region"/>
    <property type="evidence" value="ECO:0007669"/>
    <property type="project" value="UniProtKB-SubCell"/>
</dbReference>
<keyword evidence="5" id="KW-0378">Hydrolase</keyword>
<dbReference type="GO" id="GO:0016788">
    <property type="term" value="F:hydrolase activity, acting on ester bonds"/>
    <property type="evidence" value="ECO:0007669"/>
    <property type="project" value="InterPro"/>
</dbReference>
<evidence type="ECO:0000256" key="5">
    <source>
        <dbReference type="ARBA" id="ARBA00022801"/>
    </source>
</evidence>
<evidence type="ECO:0000313" key="10">
    <source>
        <dbReference type="Proteomes" id="UP000287651"/>
    </source>
</evidence>
<dbReference type="InterPro" id="IPR051238">
    <property type="entry name" value="GDSL_esterase/lipase"/>
</dbReference>
<protein>
    <recommendedName>
        <fullName evidence="11">GDSL esterase/lipase</fullName>
    </recommendedName>
</protein>
<organism evidence="9 10">
    <name type="scientific">Ensete ventricosum</name>
    <name type="common">Abyssinian banana</name>
    <name type="synonym">Musa ensete</name>
    <dbReference type="NCBI Taxonomy" id="4639"/>
    <lineage>
        <taxon>Eukaryota</taxon>
        <taxon>Viridiplantae</taxon>
        <taxon>Streptophyta</taxon>
        <taxon>Embryophyta</taxon>
        <taxon>Tracheophyta</taxon>
        <taxon>Spermatophyta</taxon>
        <taxon>Magnoliopsida</taxon>
        <taxon>Liliopsida</taxon>
        <taxon>Zingiberales</taxon>
        <taxon>Musaceae</taxon>
        <taxon>Ensete</taxon>
    </lineage>
</organism>
<dbReference type="InterPro" id="IPR036514">
    <property type="entry name" value="SGNH_hydro_sf"/>
</dbReference>
<dbReference type="Pfam" id="PF00657">
    <property type="entry name" value="Lipase_GDSL"/>
    <property type="match status" value="1"/>
</dbReference>
<reference evidence="9 10" key="1">
    <citation type="journal article" date="2014" name="Agronomy (Basel)">
        <title>A Draft Genome Sequence for Ensete ventricosum, the Drought-Tolerant Tree Against Hunger.</title>
        <authorList>
            <person name="Harrison J."/>
            <person name="Moore K.A."/>
            <person name="Paszkiewicz K."/>
            <person name="Jones T."/>
            <person name="Grant M."/>
            <person name="Ambacheew D."/>
            <person name="Muzemil S."/>
            <person name="Studholme D.J."/>
        </authorList>
    </citation>
    <scope>NUCLEOTIDE SEQUENCE [LARGE SCALE GENOMIC DNA]</scope>
</reference>
<evidence type="ECO:0000256" key="1">
    <source>
        <dbReference type="ARBA" id="ARBA00004613"/>
    </source>
</evidence>
<feature type="chain" id="PRO_5019281832" description="GDSL esterase/lipase" evidence="8">
    <location>
        <begin position="28"/>
        <end position="220"/>
    </location>
</feature>
<feature type="signal peptide" evidence="8">
    <location>
        <begin position="1"/>
        <end position="27"/>
    </location>
</feature>
<keyword evidence="6" id="KW-0442">Lipid degradation</keyword>
<keyword evidence="7" id="KW-0443">Lipid metabolism</keyword>
<dbReference type="InterPro" id="IPR001087">
    <property type="entry name" value="GDSL"/>
</dbReference>
<evidence type="ECO:0000256" key="7">
    <source>
        <dbReference type="ARBA" id="ARBA00023098"/>
    </source>
</evidence>
<dbReference type="PANTHER" id="PTHR45650">
    <property type="entry name" value="GDSL-LIKE LIPASE/ACYLHYDROLASE-RELATED"/>
    <property type="match status" value="1"/>
</dbReference>
<evidence type="ECO:0000256" key="8">
    <source>
        <dbReference type="SAM" id="SignalP"/>
    </source>
</evidence>
<comment type="similarity">
    <text evidence="2">Belongs to the 'GDSL' lipolytic enzyme family.</text>
</comment>
<evidence type="ECO:0000256" key="4">
    <source>
        <dbReference type="ARBA" id="ARBA00022729"/>
    </source>
</evidence>
<sequence length="220" mass="23237">MRGPPFPLHLLHLLPVAAALAFAGAEAAKVPAIYVFGDSTADVGNNNYLPGSNAKANFPHNGVDFPFSRPTGRFSNGYNGIDFLVRKEIEVYSLTLKTVPVRKKMIAFLLILLSVILSRQSIVANSAALYAFGDSTTDVGNNNFLPKANFLPYGIDYPGGTPTGRFTNGFNSVDYVAQAMGLATSPPPFLSGSSGVQMTKGVNFASGGAGILDSTVKIRT</sequence>
<dbReference type="EMBL" id="AMZH03018191">
    <property type="protein sequence ID" value="RRT41927.1"/>
    <property type="molecule type" value="Genomic_DNA"/>
</dbReference>
<evidence type="ECO:0000313" key="9">
    <source>
        <dbReference type="EMBL" id="RRT41927.1"/>
    </source>
</evidence>
<dbReference type="GO" id="GO:0016042">
    <property type="term" value="P:lipid catabolic process"/>
    <property type="evidence" value="ECO:0007669"/>
    <property type="project" value="UniProtKB-KW"/>
</dbReference>
<dbReference type="Gene3D" id="3.40.50.1110">
    <property type="entry name" value="SGNH hydrolase"/>
    <property type="match status" value="2"/>
</dbReference>
<name>A0A426XR01_ENSVE</name>
<evidence type="ECO:0000256" key="2">
    <source>
        <dbReference type="ARBA" id="ARBA00008668"/>
    </source>
</evidence>
<dbReference type="Proteomes" id="UP000287651">
    <property type="component" value="Unassembled WGS sequence"/>
</dbReference>
<evidence type="ECO:0000256" key="6">
    <source>
        <dbReference type="ARBA" id="ARBA00022963"/>
    </source>
</evidence>
<dbReference type="AlphaFoldDB" id="A0A426XR01"/>
<dbReference type="PANTHER" id="PTHR45650:SF8">
    <property type="entry name" value="GDSL ESTERASE_LIPASE"/>
    <property type="match status" value="1"/>
</dbReference>
<evidence type="ECO:0000256" key="3">
    <source>
        <dbReference type="ARBA" id="ARBA00022525"/>
    </source>
</evidence>
<keyword evidence="4 8" id="KW-0732">Signal</keyword>